<dbReference type="SMART" id="SM00487">
    <property type="entry name" value="DEXDc"/>
    <property type="match status" value="1"/>
</dbReference>
<dbReference type="KEGG" id="tut:107365205"/>
<evidence type="ECO:0000256" key="3">
    <source>
        <dbReference type="ARBA" id="ARBA00022741"/>
    </source>
</evidence>
<feature type="compositionally biased region" description="Basic and acidic residues" evidence="10">
    <location>
        <begin position="181"/>
        <end position="197"/>
    </location>
</feature>
<comment type="subcellular location">
    <subcellularLocation>
        <location evidence="1">Nucleus</location>
    </subcellularLocation>
</comment>
<evidence type="ECO:0000256" key="1">
    <source>
        <dbReference type="ARBA" id="ARBA00004123"/>
    </source>
</evidence>
<feature type="domain" description="Helicase C-terminal" evidence="12">
    <location>
        <begin position="1090"/>
        <end position="1255"/>
    </location>
</feature>
<evidence type="ECO:0000256" key="8">
    <source>
        <dbReference type="ARBA" id="ARBA00023242"/>
    </source>
</evidence>
<name>T1KKV9_TETUR</name>
<keyword evidence="4" id="KW-0378">Hydrolase</keyword>
<evidence type="ECO:0000256" key="4">
    <source>
        <dbReference type="ARBA" id="ARBA00022801"/>
    </source>
</evidence>
<dbReference type="PROSITE" id="PS51194">
    <property type="entry name" value="HELICASE_CTER"/>
    <property type="match status" value="1"/>
</dbReference>
<protein>
    <recommendedName>
        <fullName evidence="15">Helicase ARIP4</fullName>
    </recommendedName>
</protein>
<dbReference type="Pfam" id="PF00176">
    <property type="entry name" value="SNF2-rel_dom"/>
    <property type="match status" value="1"/>
</dbReference>
<feature type="compositionally biased region" description="Acidic residues" evidence="10">
    <location>
        <begin position="362"/>
        <end position="372"/>
    </location>
</feature>
<feature type="region of interest" description="Disordered" evidence="10">
    <location>
        <begin position="1"/>
        <end position="32"/>
    </location>
</feature>
<dbReference type="InterPro" id="IPR001650">
    <property type="entry name" value="Helicase_C-like"/>
</dbReference>
<keyword evidence="8" id="KW-0539">Nucleus</keyword>
<feature type="region of interest" description="Disordered" evidence="10">
    <location>
        <begin position="362"/>
        <end position="387"/>
    </location>
</feature>
<feature type="region of interest" description="Disordered" evidence="10">
    <location>
        <begin position="803"/>
        <end position="838"/>
    </location>
</feature>
<dbReference type="InterPro" id="IPR044574">
    <property type="entry name" value="ARIP4-like"/>
</dbReference>
<feature type="compositionally biased region" description="Low complexity" evidence="10">
    <location>
        <begin position="968"/>
        <end position="986"/>
    </location>
</feature>
<dbReference type="Pfam" id="PF00271">
    <property type="entry name" value="Helicase_C"/>
    <property type="match status" value="1"/>
</dbReference>
<feature type="compositionally biased region" description="Basic residues" evidence="10">
    <location>
        <begin position="255"/>
        <end position="270"/>
    </location>
</feature>
<dbReference type="OMA" id="ILNDEHX"/>
<keyword evidence="5" id="KW-0347">Helicase</keyword>
<dbReference type="InterPro" id="IPR000330">
    <property type="entry name" value="SNF2_N"/>
</dbReference>
<keyword evidence="14" id="KW-1185">Reference proteome</keyword>
<feature type="compositionally biased region" description="Polar residues" evidence="10">
    <location>
        <begin position="100"/>
        <end position="109"/>
    </location>
</feature>
<evidence type="ECO:0000313" key="13">
    <source>
        <dbReference type="EnsemblMetazoa" id="tetur14g00210.1"/>
    </source>
</evidence>
<dbReference type="HOGENOM" id="CLU_000315_11_1_1"/>
<dbReference type="STRING" id="32264.T1KKV9"/>
<dbReference type="CDD" id="cd18793">
    <property type="entry name" value="SF2_C_SNF"/>
    <property type="match status" value="1"/>
</dbReference>
<dbReference type="Gene3D" id="3.40.50.10810">
    <property type="entry name" value="Tandem AAA-ATPase domain"/>
    <property type="match status" value="1"/>
</dbReference>
<feature type="compositionally biased region" description="Acidic residues" evidence="10">
    <location>
        <begin position="132"/>
        <end position="180"/>
    </location>
</feature>
<dbReference type="InterPro" id="IPR027417">
    <property type="entry name" value="P-loop_NTPase"/>
</dbReference>
<feature type="region of interest" description="Disordered" evidence="10">
    <location>
        <begin position="50"/>
        <end position="270"/>
    </location>
</feature>
<dbReference type="OrthoDB" id="2020972at2759"/>
<evidence type="ECO:0000256" key="2">
    <source>
        <dbReference type="ARBA" id="ARBA00007025"/>
    </source>
</evidence>
<dbReference type="InterPro" id="IPR014001">
    <property type="entry name" value="Helicase_ATP-bd"/>
</dbReference>
<evidence type="ECO:0000259" key="11">
    <source>
        <dbReference type="PROSITE" id="PS51192"/>
    </source>
</evidence>
<feature type="region of interest" description="Disordered" evidence="10">
    <location>
        <begin position="964"/>
        <end position="989"/>
    </location>
</feature>
<reference evidence="14" key="1">
    <citation type="submission" date="2011-08" db="EMBL/GenBank/DDBJ databases">
        <authorList>
            <person name="Rombauts S."/>
        </authorList>
    </citation>
    <scope>NUCLEOTIDE SEQUENCE</scope>
    <source>
        <strain evidence="14">London</strain>
    </source>
</reference>
<feature type="compositionally biased region" description="Low complexity" evidence="10">
    <location>
        <begin position="909"/>
        <end position="923"/>
    </location>
</feature>
<dbReference type="GO" id="GO:0005634">
    <property type="term" value="C:nucleus"/>
    <property type="evidence" value="ECO:0007669"/>
    <property type="project" value="UniProtKB-SubCell"/>
</dbReference>
<dbReference type="SUPFAM" id="SSF52540">
    <property type="entry name" value="P-loop containing nucleoside triphosphate hydrolases"/>
    <property type="match status" value="2"/>
</dbReference>
<feature type="region of interest" description="Disordered" evidence="10">
    <location>
        <begin position="854"/>
        <end position="931"/>
    </location>
</feature>
<feature type="domain" description="Helicase ATP-binding" evidence="11">
    <location>
        <begin position="460"/>
        <end position="671"/>
    </location>
</feature>
<feature type="compositionally biased region" description="Basic and acidic residues" evidence="10">
    <location>
        <begin position="803"/>
        <end position="812"/>
    </location>
</feature>
<feature type="compositionally biased region" description="Polar residues" evidence="10">
    <location>
        <begin position="875"/>
        <end position="908"/>
    </location>
</feature>
<keyword evidence="9" id="KW-0175">Coiled coil</keyword>
<dbReference type="EMBL" id="CAEY01000200">
    <property type="status" value="NOT_ANNOTATED_CDS"/>
    <property type="molecule type" value="Genomic_DNA"/>
</dbReference>
<evidence type="ECO:0000256" key="9">
    <source>
        <dbReference type="SAM" id="Coils"/>
    </source>
</evidence>
<accession>T1KKV9</accession>
<sequence length="1573" mass="177966">MDFTPELTDVKLPGPTDLFNGTNPKDTNNRDFSSHLSSLERILEEATQCLSPSVSRTNPKSKSNPLLDQLLDKPLDDGDLRVFGSSGGYSDNCGIEPGTEFNSNGNECSPSLFDLPIESPLPFGDKSRSNISEDEIVTDCEDDDEDQEDHEDTEDNDDDSNSDDEDKESEDEENSDEDDKEESKNENGRFKDDKNVNDSELNEISMKSIDVDNNQLADSTKNNKRSEAVRKSSNRLNKGRIKESGTSNTADKLKGKGLKRKGKTSKDGKKAKRYMMRKNIKKIISDGDVNEITLKAQQEEAERLRRVEERAALMKQQNQKYLLQNSQDDVMVLSSDDELIAPCNSGYDFKNDSDADIIEIASDDEFSGDDDQLSSNNRIKKERKRRSAGDVEFIDTNNDGAHTDDRFNQPDEQGRVLVNVGHNKNEEPIYLAPQLSRAVKPHQIGGIRFLYDNIVECLRKHKTSEGLGCILAHSMGLGKTLQLISFIDVYLTHTQSKYVLCIVPINTLQNWMSEFDMWLPSQKVAAFRPNSSEMKFRQFDVFMLNDCKTLSSRAKEILAWRKSGGVLLIGYEMYRLLTTDGKTAKGKKVKTKETEGLPKETYDHLMSELKAALVDPGPDLVVCDEGHRLKDAATSQALKNIRTRRRIVLTHHPLQNNLIEYWCMVDFVRPNFLGTKQEFCNMFERPISNGQCADSTPEDKRVMKQRAHVLHKLLRGFVQRRSHSILTKSLPRKHEHVILVRMTPIQKKLMLAFLDRIKKDLANSHRLNPIMLFSVFCKIWNHPDILFKIVKEGQNFDDLDIDLGEKTKGDKKAGKKKGSNDKSSNAKNGKRGKKSTTVTLSDIEDEDLFVPKKDLNQTRNLNSNNAPNNSFDQNGNGYSVSFSNGQQLDGMQNPSSDYSSNNQERTFMNQQSSQYQNHNSGHNDLYHQTNSNVNNSSYFNLFNSDNVNHGNNFDSYLASNSSYNHQASSYHNPSNHPNSTNSKPSNQPILDLEDDVYNLNRPSSSTRQPTHSNIQYNWNLAPNNPTVNPFAEYKNIIDVPTPSTTTNPPFATPGSYPNRMMDYTWAEPIVANYKPGLLQNGLKMLLFFEIVEQTIKKGDRLLVFSHSLFTLDIIEKFLSQRNVPKAENQTGSRTEKWSKGNNYFRIDGSTSANEREKLINSFNKNSSVHLFLLSTRAGCLGINLIGANRIIVFDASWNPCHDAQAACRIYRYGQQKECFIYRLICDESLEKRIYDRQITKQEVSHRVVDELNPETNFTKREIDSLIEDLDDINLSEVKSYSKEECDAYEDDIISYICKNMNQCLSKPPFEHESLLLDHKESKLSQYEKKLAEAIYFRQKQAMTQSAGPAPKNPMIANPNFLANVPTVPTIPGKPALGRPSLYPSVGIVPPPVRSRMHTPFNAHGWNNYPTGHPNFNLPNSSNNSFNQPRVPNILSRNSIINQYNNLPPGAFVEQLSRMGYLVKAFINPRDFIIPASASNREVVKITKGMEIFMIRSPQNEVYLRTHEGRMFSLKIDEAKCSALFGSQSMPPESTPLLSNMISQSQNHASPSSSLSMPSTSSSQPELICLDDDD</sequence>
<dbReference type="SMART" id="SM00490">
    <property type="entry name" value="HELICc"/>
    <property type="match status" value="1"/>
</dbReference>
<feature type="coiled-coil region" evidence="9">
    <location>
        <begin position="294"/>
        <end position="324"/>
    </location>
</feature>
<evidence type="ECO:0000313" key="14">
    <source>
        <dbReference type="Proteomes" id="UP000015104"/>
    </source>
</evidence>
<feature type="compositionally biased region" description="Low complexity" evidence="10">
    <location>
        <begin position="860"/>
        <end position="874"/>
    </location>
</feature>
<reference evidence="13" key="2">
    <citation type="submission" date="2015-06" db="UniProtKB">
        <authorList>
            <consortium name="EnsemblMetazoa"/>
        </authorList>
    </citation>
    <scope>IDENTIFICATION</scope>
</reference>
<dbReference type="EnsemblMetazoa" id="tetur14g00210.1">
    <property type="protein sequence ID" value="tetur14g00210.1"/>
    <property type="gene ID" value="tetur14g00210"/>
</dbReference>
<proteinExistence type="inferred from homology"/>
<evidence type="ECO:0000259" key="12">
    <source>
        <dbReference type="PROSITE" id="PS51194"/>
    </source>
</evidence>
<keyword evidence="6" id="KW-0067">ATP-binding</keyword>
<dbReference type="InterPro" id="IPR049730">
    <property type="entry name" value="SNF2/RAD54-like_C"/>
</dbReference>
<feature type="compositionally biased region" description="Polar residues" evidence="10">
    <location>
        <begin position="50"/>
        <end position="64"/>
    </location>
</feature>
<feature type="compositionally biased region" description="Low complexity" evidence="10">
    <location>
        <begin position="1542"/>
        <end position="1564"/>
    </location>
</feature>
<organism evidence="13 14">
    <name type="scientific">Tetranychus urticae</name>
    <name type="common">Two-spotted spider mite</name>
    <dbReference type="NCBI Taxonomy" id="32264"/>
    <lineage>
        <taxon>Eukaryota</taxon>
        <taxon>Metazoa</taxon>
        <taxon>Ecdysozoa</taxon>
        <taxon>Arthropoda</taxon>
        <taxon>Chelicerata</taxon>
        <taxon>Arachnida</taxon>
        <taxon>Acari</taxon>
        <taxon>Acariformes</taxon>
        <taxon>Trombidiformes</taxon>
        <taxon>Prostigmata</taxon>
        <taxon>Eleutherengona</taxon>
        <taxon>Raphignathae</taxon>
        <taxon>Tetranychoidea</taxon>
        <taxon>Tetranychidae</taxon>
        <taxon>Tetranychus</taxon>
    </lineage>
</organism>
<evidence type="ECO:0008006" key="15">
    <source>
        <dbReference type="Google" id="ProtNLM"/>
    </source>
</evidence>
<dbReference type="PANTHER" id="PTHR45797:SF1">
    <property type="entry name" value="HELICASE ARIP4"/>
    <property type="match status" value="1"/>
</dbReference>
<dbReference type="GO" id="GO:0005524">
    <property type="term" value="F:ATP binding"/>
    <property type="evidence" value="ECO:0007669"/>
    <property type="project" value="UniProtKB-KW"/>
</dbReference>
<comment type="similarity">
    <text evidence="2">Belongs to the SNF2/RAD54 helicase family.</text>
</comment>
<dbReference type="eggNOG" id="KOG1016">
    <property type="taxonomic scope" value="Eukaryota"/>
</dbReference>
<keyword evidence="3" id="KW-0547">Nucleotide-binding</keyword>
<dbReference type="PROSITE" id="PS51192">
    <property type="entry name" value="HELICASE_ATP_BIND_1"/>
    <property type="match status" value="1"/>
</dbReference>
<gene>
    <name evidence="13" type="primary">107365205</name>
</gene>
<feature type="region of interest" description="Disordered" evidence="10">
    <location>
        <begin position="1534"/>
        <end position="1573"/>
    </location>
</feature>
<evidence type="ECO:0000256" key="10">
    <source>
        <dbReference type="SAM" id="MobiDB-lite"/>
    </source>
</evidence>
<dbReference type="Proteomes" id="UP000015104">
    <property type="component" value="Unassembled WGS sequence"/>
</dbReference>
<feature type="compositionally biased region" description="Basic and acidic residues" evidence="10">
    <location>
        <begin position="70"/>
        <end position="80"/>
    </location>
</feature>
<feature type="compositionally biased region" description="Polar residues" evidence="10">
    <location>
        <begin position="211"/>
        <end position="220"/>
    </location>
</feature>
<dbReference type="GO" id="GO:0004386">
    <property type="term" value="F:helicase activity"/>
    <property type="evidence" value="ECO:0007669"/>
    <property type="project" value="UniProtKB-KW"/>
</dbReference>
<evidence type="ECO:0000256" key="5">
    <source>
        <dbReference type="ARBA" id="ARBA00022806"/>
    </source>
</evidence>
<evidence type="ECO:0000256" key="7">
    <source>
        <dbReference type="ARBA" id="ARBA00023125"/>
    </source>
</evidence>
<dbReference type="Gene3D" id="3.40.50.300">
    <property type="entry name" value="P-loop containing nucleotide triphosphate hydrolases"/>
    <property type="match status" value="1"/>
</dbReference>
<keyword evidence="7" id="KW-0238">DNA-binding</keyword>
<dbReference type="PANTHER" id="PTHR45797">
    <property type="entry name" value="RAD54-LIKE"/>
    <property type="match status" value="1"/>
</dbReference>
<dbReference type="GO" id="GO:0003677">
    <property type="term" value="F:DNA binding"/>
    <property type="evidence" value="ECO:0007669"/>
    <property type="project" value="UniProtKB-KW"/>
</dbReference>
<dbReference type="InterPro" id="IPR038718">
    <property type="entry name" value="SNF2-like_sf"/>
</dbReference>
<evidence type="ECO:0000256" key="6">
    <source>
        <dbReference type="ARBA" id="ARBA00022840"/>
    </source>
</evidence>
<dbReference type="GO" id="GO:0016887">
    <property type="term" value="F:ATP hydrolysis activity"/>
    <property type="evidence" value="ECO:0007669"/>
    <property type="project" value="InterPro"/>
</dbReference>